<organism evidence="1 2">
    <name type="scientific">Alienimonas californiensis</name>
    <dbReference type="NCBI Taxonomy" id="2527989"/>
    <lineage>
        <taxon>Bacteria</taxon>
        <taxon>Pseudomonadati</taxon>
        <taxon>Planctomycetota</taxon>
        <taxon>Planctomycetia</taxon>
        <taxon>Planctomycetales</taxon>
        <taxon>Planctomycetaceae</taxon>
        <taxon>Alienimonas</taxon>
    </lineage>
</organism>
<dbReference type="InterPro" id="IPR011044">
    <property type="entry name" value="Quino_amine_DH_bsu"/>
</dbReference>
<dbReference type="KEGG" id="acaf:CA12_08180"/>
<protein>
    <recommendedName>
        <fullName evidence="3">LVIVD repeat protein</fullName>
    </recommendedName>
</protein>
<dbReference type="EMBL" id="CP036265">
    <property type="protein sequence ID" value="QDT14740.1"/>
    <property type="molecule type" value="Genomic_DNA"/>
</dbReference>
<evidence type="ECO:0000313" key="1">
    <source>
        <dbReference type="EMBL" id="QDT14740.1"/>
    </source>
</evidence>
<evidence type="ECO:0000313" key="2">
    <source>
        <dbReference type="Proteomes" id="UP000318741"/>
    </source>
</evidence>
<dbReference type="AlphaFoldDB" id="A0A517P5T4"/>
<sequence>MTRLPVGRTRTARAVLPVLALTLLHLTAGIGLSQRPEPMSRIVWQDREAKTLMWGELVKVGRGVVLRTGGPIQGFPKLDVDRQELVQMARVGSVLVVGVRDDDGGKLGSGWVAVDLGVDEVPHGNHSDFTYRNPPRVVASVVDENQGNPAHVYVYDNAFFIANDARDGFTMLLPERLTGAAGGYAGTFHRGGGGHITLAAADRKVVYGTWIAGDGPDKGRVDVSDPTKTGDDSLAYTFHLSSGVLHGATANSGRAFFAPSDGVYWVDVDTELKQTSETVAANHISLGEVGENDSPLRTGAFVNHRNWVLFTTGPADAPKLCLLDAAAGTPSVVQLDVPTPDGLSLVVPEVVSALTGKQFAFLFQDRKEGEVEEKLTVVDLDPNGDRDFSDAAIAKTMGVGPSRVEGHFGHHAIDFCDDRRFGFLSNPGNGQIWIVSLADLQVIGKYRVGGMPTAVISVGGEESKH</sequence>
<keyword evidence="2" id="KW-1185">Reference proteome</keyword>
<dbReference type="Proteomes" id="UP000318741">
    <property type="component" value="Chromosome"/>
</dbReference>
<reference evidence="1 2" key="1">
    <citation type="submission" date="2019-02" db="EMBL/GenBank/DDBJ databases">
        <title>Deep-cultivation of Planctomycetes and their phenomic and genomic characterization uncovers novel biology.</title>
        <authorList>
            <person name="Wiegand S."/>
            <person name="Jogler M."/>
            <person name="Boedeker C."/>
            <person name="Pinto D."/>
            <person name="Vollmers J."/>
            <person name="Rivas-Marin E."/>
            <person name="Kohn T."/>
            <person name="Peeters S.H."/>
            <person name="Heuer A."/>
            <person name="Rast P."/>
            <person name="Oberbeckmann S."/>
            <person name="Bunk B."/>
            <person name="Jeske O."/>
            <person name="Meyerdierks A."/>
            <person name="Storesund J.E."/>
            <person name="Kallscheuer N."/>
            <person name="Luecker S."/>
            <person name="Lage O.M."/>
            <person name="Pohl T."/>
            <person name="Merkel B.J."/>
            <person name="Hornburger P."/>
            <person name="Mueller R.-W."/>
            <person name="Bruemmer F."/>
            <person name="Labrenz M."/>
            <person name="Spormann A.M."/>
            <person name="Op den Camp H."/>
            <person name="Overmann J."/>
            <person name="Amann R."/>
            <person name="Jetten M.S.M."/>
            <person name="Mascher T."/>
            <person name="Medema M.H."/>
            <person name="Devos D.P."/>
            <person name="Kaster A.-K."/>
            <person name="Ovreas L."/>
            <person name="Rohde M."/>
            <person name="Galperin M.Y."/>
            <person name="Jogler C."/>
        </authorList>
    </citation>
    <scope>NUCLEOTIDE SEQUENCE [LARGE SCALE GENOMIC DNA]</scope>
    <source>
        <strain evidence="1 2">CA12</strain>
    </source>
</reference>
<name>A0A517P5T4_9PLAN</name>
<evidence type="ECO:0008006" key="3">
    <source>
        <dbReference type="Google" id="ProtNLM"/>
    </source>
</evidence>
<accession>A0A517P5T4</accession>
<gene>
    <name evidence="1" type="ORF">CA12_08180</name>
</gene>
<dbReference type="SUPFAM" id="SSF50969">
    <property type="entry name" value="YVTN repeat-like/Quinoprotein amine dehydrogenase"/>
    <property type="match status" value="1"/>
</dbReference>
<proteinExistence type="predicted"/>
<dbReference type="RefSeq" id="WP_145357603.1">
    <property type="nucleotide sequence ID" value="NZ_CP036265.1"/>
</dbReference>
<dbReference type="OrthoDB" id="208311at2"/>